<evidence type="ECO:0000256" key="1">
    <source>
        <dbReference type="SAM" id="MobiDB-lite"/>
    </source>
</evidence>
<dbReference type="PANTHER" id="PTHR36223">
    <property type="entry name" value="BETA-LACTAMASE-TYPE TRANSPEPTIDASE FOLD DOMAIN CONTAINING PROTEIN"/>
    <property type="match status" value="1"/>
</dbReference>
<sequence length="358" mass="39299">MAITESFEVTVLVGGIPLPEFDVPPNEARHYQNPEQTTPNTIQRLVEVENDQLFSIRSRVRIGYRFTTPSIQHFVWFDGSPAYIFHSTPTNRAAIVDGNSAMDGGRLVKRPFKFAPLELNDDTHVIDSMGSPALGIGSIIIQFWPASSIVSTPTRIPQAIAHESAISISEQAIKGRPIDLRIGSGDGQPMDQRPYEASSHRVSRQPLATFKTIYRTKRALELMDVVLSRPAISDGQRQQSEASNTPMQEGLNTLETLSANFVKRSRQEDDEVHKSTFKRLKREPSTGAKAEILVNDSKHEQEGFSGGTSTAEASLRNRATRGQTIALLGSAPGDPASPTSRVHDSENTSTAAKQEVEP</sequence>
<name>A0AAN8EHZ7_9EURO</name>
<feature type="region of interest" description="Disordered" evidence="1">
    <location>
        <begin position="232"/>
        <end position="251"/>
    </location>
</feature>
<feature type="compositionally biased region" description="Polar residues" evidence="1">
    <location>
        <begin position="235"/>
        <end position="251"/>
    </location>
</feature>
<evidence type="ECO:0000313" key="3">
    <source>
        <dbReference type="EMBL" id="KAK5956109.1"/>
    </source>
</evidence>
<organism evidence="3 4">
    <name type="scientific">Knufia fluminis</name>
    <dbReference type="NCBI Taxonomy" id="191047"/>
    <lineage>
        <taxon>Eukaryota</taxon>
        <taxon>Fungi</taxon>
        <taxon>Dikarya</taxon>
        <taxon>Ascomycota</taxon>
        <taxon>Pezizomycotina</taxon>
        <taxon>Eurotiomycetes</taxon>
        <taxon>Chaetothyriomycetidae</taxon>
        <taxon>Chaetothyriales</taxon>
        <taxon>Trichomeriaceae</taxon>
        <taxon>Knufia</taxon>
    </lineage>
</organism>
<dbReference type="InterPro" id="IPR057678">
    <property type="entry name" value="DUF7918"/>
</dbReference>
<dbReference type="EMBL" id="JAKLMC020000005">
    <property type="protein sequence ID" value="KAK5956109.1"/>
    <property type="molecule type" value="Genomic_DNA"/>
</dbReference>
<feature type="domain" description="DUF7918" evidence="2">
    <location>
        <begin position="7"/>
        <end position="225"/>
    </location>
</feature>
<dbReference type="PANTHER" id="PTHR36223:SF1">
    <property type="entry name" value="TRANSCRIPTION ELONGATION FACTOR EAF N-TERMINAL DOMAIN-CONTAINING PROTEIN"/>
    <property type="match status" value="1"/>
</dbReference>
<dbReference type="Pfam" id="PF25534">
    <property type="entry name" value="DUF7918"/>
    <property type="match status" value="1"/>
</dbReference>
<reference evidence="3 4" key="1">
    <citation type="submission" date="2022-12" db="EMBL/GenBank/DDBJ databases">
        <title>Genomic features and morphological characterization of a novel Knufia sp. strain isolated from spacecraft assembly facility.</title>
        <authorList>
            <person name="Teixeira M."/>
            <person name="Chander A.M."/>
            <person name="Stajich J.E."/>
            <person name="Venkateswaran K."/>
        </authorList>
    </citation>
    <scope>NUCLEOTIDE SEQUENCE [LARGE SCALE GENOMIC DNA]</scope>
    <source>
        <strain evidence="3 4">FJI-L2-BK-P2</strain>
    </source>
</reference>
<dbReference type="AlphaFoldDB" id="A0AAN8EHZ7"/>
<accession>A0AAN8EHZ7</accession>
<feature type="region of interest" description="Disordered" evidence="1">
    <location>
        <begin position="262"/>
        <end position="358"/>
    </location>
</feature>
<protein>
    <recommendedName>
        <fullName evidence="2">DUF7918 domain-containing protein</fullName>
    </recommendedName>
</protein>
<feature type="region of interest" description="Disordered" evidence="1">
    <location>
        <begin position="183"/>
        <end position="202"/>
    </location>
</feature>
<comment type="caution">
    <text evidence="3">The sequence shown here is derived from an EMBL/GenBank/DDBJ whole genome shotgun (WGS) entry which is preliminary data.</text>
</comment>
<evidence type="ECO:0000313" key="4">
    <source>
        <dbReference type="Proteomes" id="UP001316803"/>
    </source>
</evidence>
<dbReference type="Proteomes" id="UP001316803">
    <property type="component" value="Unassembled WGS sequence"/>
</dbReference>
<evidence type="ECO:0000259" key="2">
    <source>
        <dbReference type="Pfam" id="PF25534"/>
    </source>
</evidence>
<keyword evidence="4" id="KW-1185">Reference proteome</keyword>
<gene>
    <name evidence="3" type="ORF">OHC33_002682</name>
</gene>
<proteinExistence type="predicted"/>
<feature type="compositionally biased region" description="Basic and acidic residues" evidence="1">
    <location>
        <begin position="265"/>
        <end position="274"/>
    </location>
</feature>